<organism evidence="1 2">
    <name type="scientific">Clostridium cadaveris</name>
    <dbReference type="NCBI Taxonomy" id="1529"/>
    <lineage>
        <taxon>Bacteria</taxon>
        <taxon>Bacillati</taxon>
        <taxon>Bacillota</taxon>
        <taxon>Clostridia</taxon>
        <taxon>Eubacteriales</taxon>
        <taxon>Clostridiaceae</taxon>
        <taxon>Clostridium</taxon>
    </lineage>
</organism>
<proteinExistence type="predicted"/>
<reference evidence="1 2" key="1">
    <citation type="submission" date="2016-10" db="EMBL/GenBank/DDBJ databases">
        <authorList>
            <person name="de Groot N.N."/>
        </authorList>
    </citation>
    <scope>NUCLEOTIDE SEQUENCE [LARGE SCALE GENOMIC DNA]</scope>
    <source>
        <strain evidence="1 2">NLAE-zl-G419</strain>
    </source>
</reference>
<sequence>MKKNILNVEMNELFCKNSMEEFYEYNKPRGMWIW</sequence>
<gene>
    <name evidence="1" type="ORF">SAMN04487885_105154</name>
</gene>
<dbReference type="STRING" id="1529.SAMN04487885_105154"/>
<evidence type="ECO:0000313" key="2">
    <source>
        <dbReference type="Proteomes" id="UP000182135"/>
    </source>
</evidence>
<accession>A0A1I2KGY7</accession>
<dbReference type="AlphaFoldDB" id="A0A1I2KGY7"/>
<dbReference type="EMBL" id="FOOE01000005">
    <property type="protein sequence ID" value="SFF65549.1"/>
    <property type="molecule type" value="Genomic_DNA"/>
</dbReference>
<dbReference type="Proteomes" id="UP000182135">
    <property type="component" value="Unassembled WGS sequence"/>
</dbReference>
<name>A0A1I2KGY7_9CLOT</name>
<keyword evidence="2" id="KW-1185">Reference proteome</keyword>
<evidence type="ECO:0000313" key="1">
    <source>
        <dbReference type="EMBL" id="SFF65549.1"/>
    </source>
</evidence>
<protein>
    <submittedName>
        <fullName evidence="1">Uncharacterized protein</fullName>
    </submittedName>
</protein>